<dbReference type="RefSeq" id="WP_248670219.1">
    <property type="nucleotide sequence ID" value="NZ_JALPRX010000202.1"/>
</dbReference>
<feature type="region of interest" description="Disordered" evidence="1">
    <location>
        <begin position="142"/>
        <end position="170"/>
    </location>
</feature>
<dbReference type="EMBL" id="JALPRX010000202">
    <property type="protein sequence ID" value="MCK8788178.1"/>
    <property type="molecule type" value="Genomic_DNA"/>
</dbReference>
<reference evidence="2" key="1">
    <citation type="submission" date="2022-04" db="EMBL/GenBank/DDBJ databases">
        <title>Roseomonas acroporae sp. nov., isolated from coral Acropora digitifera.</title>
        <authorList>
            <person name="Sun H."/>
        </authorList>
    </citation>
    <scope>NUCLEOTIDE SEQUENCE</scope>
    <source>
        <strain evidence="2">NAR14</strain>
    </source>
</reference>
<dbReference type="AlphaFoldDB" id="A0A9X1YDJ2"/>
<sequence>MKPLVIAAVASMTLAGCAPQPPERQFQASTRSAVELRAMQSRMIDGEANTVLRGVIATLHDLGYRIDKAEPNAGTVTATKMNTVRLTAVVRQREPGRSVVRANAVVWQPRLETQVDEPNFYLANFFAPLAATLGREAFAAPEDGVPEAVRPAPDTSFRRPATPTAQEPAR</sequence>
<dbReference type="Proteomes" id="UP001139516">
    <property type="component" value="Unassembled WGS sequence"/>
</dbReference>
<name>A0A9X1YDJ2_9PROT</name>
<evidence type="ECO:0000256" key="1">
    <source>
        <dbReference type="SAM" id="MobiDB-lite"/>
    </source>
</evidence>
<evidence type="ECO:0000313" key="3">
    <source>
        <dbReference type="Proteomes" id="UP001139516"/>
    </source>
</evidence>
<gene>
    <name evidence="2" type="ORF">M0638_27905</name>
</gene>
<dbReference type="PROSITE" id="PS51257">
    <property type="entry name" value="PROKAR_LIPOPROTEIN"/>
    <property type="match status" value="1"/>
</dbReference>
<organism evidence="2 3">
    <name type="scientific">Roseomonas acroporae</name>
    <dbReference type="NCBI Taxonomy" id="2937791"/>
    <lineage>
        <taxon>Bacteria</taxon>
        <taxon>Pseudomonadati</taxon>
        <taxon>Pseudomonadota</taxon>
        <taxon>Alphaproteobacteria</taxon>
        <taxon>Acetobacterales</taxon>
        <taxon>Roseomonadaceae</taxon>
        <taxon>Roseomonas</taxon>
    </lineage>
</organism>
<evidence type="ECO:0000313" key="2">
    <source>
        <dbReference type="EMBL" id="MCK8788178.1"/>
    </source>
</evidence>
<keyword evidence="3" id="KW-1185">Reference proteome</keyword>
<accession>A0A9X1YDJ2</accession>
<comment type="caution">
    <text evidence="2">The sequence shown here is derived from an EMBL/GenBank/DDBJ whole genome shotgun (WGS) entry which is preliminary data.</text>
</comment>
<evidence type="ECO:0008006" key="4">
    <source>
        <dbReference type="Google" id="ProtNLM"/>
    </source>
</evidence>
<protein>
    <recommendedName>
        <fullName evidence="4">Lipoprotein</fullName>
    </recommendedName>
</protein>
<proteinExistence type="predicted"/>